<feature type="transmembrane region" description="Helical" evidence="7">
    <location>
        <begin position="240"/>
        <end position="261"/>
    </location>
</feature>
<proteinExistence type="predicted"/>
<evidence type="ECO:0000259" key="8">
    <source>
        <dbReference type="PROSITE" id="PS50850"/>
    </source>
</evidence>
<feature type="transmembrane region" description="Helical" evidence="7">
    <location>
        <begin position="67"/>
        <end position="91"/>
    </location>
</feature>
<feature type="transmembrane region" description="Helical" evidence="7">
    <location>
        <begin position="488"/>
        <end position="508"/>
    </location>
</feature>
<reference evidence="9 10" key="1">
    <citation type="submission" date="2016-09" db="EMBL/GenBank/DDBJ databases">
        <title>Extensive genetic diversity and differential bi-allelic expression allows diatom success in the polar Southern Ocean.</title>
        <authorList>
            <consortium name="DOE Joint Genome Institute"/>
            <person name="Mock T."/>
            <person name="Otillar R.P."/>
            <person name="Strauss J."/>
            <person name="Dupont C."/>
            <person name="Frickenhaus S."/>
            <person name="Maumus F."/>
            <person name="Mcmullan M."/>
            <person name="Sanges R."/>
            <person name="Schmutz J."/>
            <person name="Toseland A."/>
            <person name="Valas R."/>
            <person name="Veluchamy A."/>
            <person name="Ward B.J."/>
            <person name="Allen A."/>
            <person name="Barry K."/>
            <person name="Falciatore A."/>
            <person name="Ferrante M."/>
            <person name="Fortunato A.E."/>
            <person name="Gloeckner G."/>
            <person name="Gruber A."/>
            <person name="Hipkin R."/>
            <person name="Janech M."/>
            <person name="Kroth P."/>
            <person name="Leese F."/>
            <person name="Lindquist E."/>
            <person name="Lyon B.R."/>
            <person name="Martin J."/>
            <person name="Mayer C."/>
            <person name="Parker M."/>
            <person name="Quesneville H."/>
            <person name="Raymond J."/>
            <person name="Uhlig C."/>
            <person name="Valentin K.U."/>
            <person name="Worden A.Z."/>
            <person name="Armbrust E.V."/>
            <person name="Bowler C."/>
            <person name="Green B."/>
            <person name="Moulton V."/>
            <person name="Van Oosterhout C."/>
            <person name="Grigoriev I."/>
        </authorList>
    </citation>
    <scope>NUCLEOTIDE SEQUENCE [LARGE SCALE GENOMIC DNA]</scope>
    <source>
        <strain evidence="9 10">CCMP1102</strain>
    </source>
</reference>
<evidence type="ECO:0000256" key="7">
    <source>
        <dbReference type="SAM" id="Phobius"/>
    </source>
</evidence>
<feature type="transmembrane region" description="Helical" evidence="7">
    <location>
        <begin position="347"/>
        <end position="367"/>
    </location>
</feature>
<sequence>MTSTISRNNNQFDVPISEKSLLLASSNNNNKISSTPTTKGSSSINNDKEDDTGDENKKRKSLRSTTVVLSFCLLIQSYLLVSVFPYSGFLAMHLIPNLNEETAGSYAGLIASSFMIGRTFSSFEWGKAADRYGRVFVIKTSLFLSAIFSIFFGLAPTFCTALLLRCLLGLSNGLIGPIKTMVSEYARGDKNKETQMMAIVMGMWGYGFLINPAISGYLSDPIKQYPNVEFGYALEHILEIYPFLLPNVLGSILCILGYFLVDNYVEETLPEEKRQQFCFNDILPLMIDDDDEEEEKPATILSLLARYETRQHLLVYWIYSFLIITVDEIFPLYCISKTSGLGITEKVIGNIMSGTGLFYIIVQYFILTRLVDRFGLYSALRTGTFLSIPLACLIPVSLITNRYVLEGTLNLLTIIYLSFVYAMIRAFSSVVFSVITMTTNGTVPAHHRGTMNGLSMLGGSLAKSCGPLFGGLLFSNSVSRITPPFGSVFVYCVISALGICLGILTLFLKEYDQHHKNEEISKAKKDHDKELGEKPLTF</sequence>
<feature type="transmembrane region" description="Helical" evidence="7">
    <location>
        <begin position="196"/>
        <end position="219"/>
    </location>
</feature>
<dbReference type="OrthoDB" id="26679at2759"/>
<protein>
    <submittedName>
        <fullName evidence="9">MFS general substrate transporter</fullName>
    </submittedName>
</protein>
<dbReference type="GO" id="GO:0016020">
    <property type="term" value="C:membrane"/>
    <property type="evidence" value="ECO:0007669"/>
    <property type="project" value="UniProtKB-SubCell"/>
</dbReference>
<dbReference type="Gene3D" id="1.20.1250.20">
    <property type="entry name" value="MFS general substrate transporter like domains"/>
    <property type="match status" value="1"/>
</dbReference>
<dbReference type="InterPro" id="IPR011701">
    <property type="entry name" value="MFS"/>
</dbReference>
<evidence type="ECO:0000256" key="3">
    <source>
        <dbReference type="ARBA" id="ARBA00022692"/>
    </source>
</evidence>
<dbReference type="AlphaFoldDB" id="A0A1E7FGI9"/>
<feature type="region of interest" description="Disordered" evidence="6">
    <location>
        <begin position="27"/>
        <end position="58"/>
    </location>
</feature>
<organism evidence="9 10">
    <name type="scientific">Fragilariopsis cylindrus CCMP1102</name>
    <dbReference type="NCBI Taxonomy" id="635003"/>
    <lineage>
        <taxon>Eukaryota</taxon>
        <taxon>Sar</taxon>
        <taxon>Stramenopiles</taxon>
        <taxon>Ochrophyta</taxon>
        <taxon>Bacillariophyta</taxon>
        <taxon>Bacillariophyceae</taxon>
        <taxon>Bacillariophycidae</taxon>
        <taxon>Bacillariales</taxon>
        <taxon>Bacillariaceae</taxon>
        <taxon>Fragilariopsis</taxon>
    </lineage>
</organism>
<dbReference type="KEGG" id="fcy:FRACYDRAFT_207595"/>
<dbReference type="PANTHER" id="PTHR23504">
    <property type="entry name" value="MAJOR FACILITATOR SUPERFAMILY DOMAIN-CONTAINING PROTEIN 10"/>
    <property type="match status" value="1"/>
</dbReference>
<name>A0A1E7FGI9_9STRA</name>
<evidence type="ECO:0000313" key="10">
    <source>
        <dbReference type="Proteomes" id="UP000095751"/>
    </source>
</evidence>
<dbReference type="Proteomes" id="UP000095751">
    <property type="component" value="Unassembled WGS sequence"/>
</dbReference>
<dbReference type="InterPro" id="IPR020846">
    <property type="entry name" value="MFS_dom"/>
</dbReference>
<dbReference type="EMBL" id="KV784357">
    <property type="protein sequence ID" value="OEU17289.1"/>
    <property type="molecule type" value="Genomic_DNA"/>
</dbReference>
<dbReference type="PROSITE" id="PS50850">
    <property type="entry name" value="MFS"/>
    <property type="match status" value="1"/>
</dbReference>
<dbReference type="GO" id="GO:0022857">
    <property type="term" value="F:transmembrane transporter activity"/>
    <property type="evidence" value="ECO:0007669"/>
    <property type="project" value="InterPro"/>
</dbReference>
<dbReference type="Pfam" id="PF07690">
    <property type="entry name" value="MFS_1"/>
    <property type="match status" value="2"/>
</dbReference>
<evidence type="ECO:0000256" key="5">
    <source>
        <dbReference type="ARBA" id="ARBA00023136"/>
    </source>
</evidence>
<accession>A0A1E7FGI9</accession>
<feature type="transmembrane region" description="Helical" evidence="7">
    <location>
        <begin position="103"/>
        <end position="121"/>
    </location>
</feature>
<gene>
    <name evidence="9" type="ORF">FRACYDRAFT_207595</name>
</gene>
<feature type="transmembrane region" description="Helical" evidence="7">
    <location>
        <begin position="379"/>
        <end position="399"/>
    </location>
</feature>
<comment type="subcellular location">
    <subcellularLocation>
        <location evidence="1">Membrane</location>
        <topology evidence="1">Multi-pass membrane protein</topology>
    </subcellularLocation>
</comment>
<dbReference type="InParanoid" id="A0A1E7FGI9"/>
<feature type="compositionally biased region" description="Low complexity" evidence="6">
    <location>
        <begin position="27"/>
        <end position="39"/>
    </location>
</feature>
<dbReference type="SUPFAM" id="SSF103473">
    <property type="entry name" value="MFS general substrate transporter"/>
    <property type="match status" value="1"/>
</dbReference>
<evidence type="ECO:0000256" key="4">
    <source>
        <dbReference type="ARBA" id="ARBA00022989"/>
    </source>
</evidence>
<feature type="transmembrane region" description="Helical" evidence="7">
    <location>
        <begin position="142"/>
        <end position="164"/>
    </location>
</feature>
<evidence type="ECO:0000256" key="2">
    <source>
        <dbReference type="ARBA" id="ARBA00022448"/>
    </source>
</evidence>
<feature type="transmembrane region" description="Helical" evidence="7">
    <location>
        <begin position="411"/>
        <end position="435"/>
    </location>
</feature>
<dbReference type="PANTHER" id="PTHR23504:SF15">
    <property type="entry name" value="MAJOR FACILITATOR SUPERFAMILY (MFS) PROFILE DOMAIN-CONTAINING PROTEIN"/>
    <property type="match status" value="1"/>
</dbReference>
<evidence type="ECO:0000256" key="1">
    <source>
        <dbReference type="ARBA" id="ARBA00004141"/>
    </source>
</evidence>
<keyword evidence="3 7" id="KW-0812">Transmembrane</keyword>
<evidence type="ECO:0000256" key="6">
    <source>
        <dbReference type="SAM" id="MobiDB-lite"/>
    </source>
</evidence>
<feature type="transmembrane region" description="Helical" evidence="7">
    <location>
        <begin position="314"/>
        <end position="335"/>
    </location>
</feature>
<dbReference type="InterPro" id="IPR036259">
    <property type="entry name" value="MFS_trans_sf"/>
</dbReference>
<keyword evidence="2" id="KW-0813">Transport</keyword>
<keyword evidence="5 7" id="KW-0472">Membrane</keyword>
<evidence type="ECO:0000313" key="9">
    <source>
        <dbReference type="EMBL" id="OEU17289.1"/>
    </source>
</evidence>
<keyword evidence="10" id="KW-1185">Reference proteome</keyword>
<keyword evidence="4 7" id="KW-1133">Transmembrane helix</keyword>
<feature type="domain" description="Major facilitator superfamily (MFS) profile" evidence="8">
    <location>
        <begin position="65"/>
        <end position="513"/>
    </location>
</feature>